<evidence type="ECO:0000313" key="3">
    <source>
        <dbReference type="Proteomes" id="UP000674179"/>
    </source>
</evidence>
<feature type="region of interest" description="Disordered" evidence="1">
    <location>
        <begin position="10"/>
        <end position="30"/>
    </location>
</feature>
<dbReference type="KEGG" id="lenr:94174669"/>
<dbReference type="OrthoDB" id="267874at2759"/>
<gene>
    <name evidence="2" type="ORF">CUR178_07518</name>
</gene>
<dbReference type="Proteomes" id="UP000674179">
    <property type="component" value="Chromosome 6"/>
</dbReference>
<proteinExistence type="predicted"/>
<protein>
    <submittedName>
        <fullName evidence="2">Uncharacterized protein</fullName>
    </submittedName>
</protein>
<feature type="region of interest" description="Disordered" evidence="1">
    <location>
        <begin position="626"/>
        <end position="697"/>
    </location>
</feature>
<organism evidence="2 3">
    <name type="scientific">Leishmania enriettii</name>
    <dbReference type="NCBI Taxonomy" id="5663"/>
    <lineage>
        <taxon>Eukaryota</taxon>
        <taxon>Discoba</taxon>
        <taxon>Euglenozoa</taxon>
        <taxon>Kinetoplastea</taxon>
        <taxon>Metakinetoplastina</taxon>
        <taxon>Trypanosomatida</taxon>
        <taxon>Trypanosomatidae</taxon>
        <taxon>Leishmaniinae</taxon>
        <taxon>Leishmania</taxon>
    </lineage>
</organism>
<feature type="region of interest" description="Disordered" evidence="1">
    <location>
        <begin position="931"/>
        <end position="950"/>
    </location>
</feature>
<sequence length="1136" mass="117899">MRLLRIAAHTRQAARTSQAESPVNPPATEAPLSMKAQLAYTAYCRSTEWPSSQRTLPSVDDAVSSFSSCVGNNSAATTCRAAVSEYGFARQALAEDIQSAVLHAATVQQAKRLLRDFESYQRSVGAAQLTRAEWCAILPPGCAKGAGGAVRTEKTPSLDVAASGQHGALSVADSTEVHGCVGNAGIRPPVQPPLASPSPLPSLTIPLDPAALALAKRRAAQALYCNAQARAVYADRELQRSRAVRAGILKRPGVVAEGVLASGGSSSRPVSTARGAIDGQALRFAAGAGDAPRTSHVRAPPIEAKPGMSEAERAASIAEAERALSLLQTIRAMHQQTEELTVLLLHACGAWGFWSRPAANAAAPSGQTDVLLPSSLLSGGTKHAQHLFADLFLAAPPRLTELPTSPPDPMPSVSDGFFLANLLSLGPADDVDTTRRSAAGDFAKESARRRERACRVLRQTLQQQQQRWSLCRTADATAAAYAAATAAPEAGAAFLEMASTPPQRAVPPPPPMSVQLDLYAAQQSDLRCAAQWWQGRAAQAAATSAAEGGGASSKEAATPYGPLQQQLHTLITQQRELQHSCDVLRTTAVQRRRASTYSRAFKSREVQPRETITVLTENADARCISHATRGTSRATPDAASEIRAPALPPPGFSSPGAAAPEAQHQGPSPLPRQHCSPAASRRSEITPPSDTLPITSVQPVVDRTWPWVDPPTVLEASASELLSRSTDIPRAAAATPMSAEVSMRGARAPVQQAGQLAAEEEGAESRCAKGDAGLAVREEAHISAVNLKRSRASADAILSNSTRAAIALSTTSSSSLRPLPSPTADVRDGVVGVLPEICEASGHLCANAMPSTHPVDAWHGAVGLERGHAAQHQEGRRRRRGDRGGSTAVEGLTDSVRSHLSRCISRQQKSDECDGAAPSSPPALSPQVLTAATAGVRSTSPQSAASEVAAEPPSAVVRALKHQLQESVAPSSRNSIRVVASAAVIVDADQSDGSRGSRASLQQRKGWSSTIIASVIPSRRSTAAASPELTAVKLAAQSPPHAAVADATASPLPTLSARLRAGASAGASNAGAAPLSRPPLASAAAAHSGLAPACVPPLLSLPNAKLAGGGGSVGVAKLPQRQCRRNFFSRLFSCGC</sequence>
<evidence type="ECO:0000256" key="1">
    <source>
        <dbReference type="SAM" id="MobiDB-lite"/>
    </source>
</evidence>
<evidence type="ECO:0000313" key="2">
    <source>
        <dbReference type="EMBL" id="KAG5485924.1"/>
    </source>
</evidence>
<feature type="compositionally biased region" description="Low complexity" evidence="1">
    <location>
        <begin position="653"/>
        <end position="662"/>
    </location>
</feature>
<dbReference type="AlphaFoldDB" id="A0A836H4X2"/>
<comment type="caution">
    <text evidence="2">The sequence shown here is derived from an EMBL/GenBank/DDBJ whole genome shotgun (WGS) entry which is preliminary data.</text>
</comment>
<dbReference type="EMBL" id="JAFHKP010000006">
    <property type="protein sequence ID" value="KAG5485924.1"/>
    <property type="molecule type" value="Genomic_DNA"/>
</dbReference>
<keyword evidence="3" id="KW-1185">Reference proteome</keyword>
<reference evidence="2 3" key="1">
    <citation type="submission" date="2021-02" db="EMBL/GenBank/DDBJ databases">
        <title>Leishmania (Mundinia) enrietti genome sequencing and assembly.</title>
        <authorList>
            <person name="Almutairi H."/>
            <person name="Gatherer D."/>
        </authorList>
    </citation>
    <scope>NUCLEOTIDE SEQUENCE [LARGE SCALE GENOMIC DNA]</scope>
    <source>
        <strain evidence="2">CUR178</strain>
    </source>
</reference>
<dbReference type="GeneID" id="94174669"/>
<feature type="region of interest" description="Disordered" evidence="1">
    <location>
        <begin position="904"/>
        <end position="925"/>
    </location>
</feature>
<dbReference type="RefSeq" id="XP_067695649.1">
    <property type="nucleotide sequence ID" value="XM_067839159.1"/>
</dbReference>
<name>A0A836H4X2_LEIEN</name>
<accession>A0A836H4X2</accession>
<feature type="compositionally biased region" description="Polar residues" evidence="1">
    <location>
        <begin position="686"/>
        <end position="697"/>
    </location>
</feature>
<feature type="region of interest" description="Disordered" evidence="1">
    <location>
        <begin position="866"/>
        <end position="892"/>
    </location>
</feature>